<gene>
    <name evidence="2" type="ORF">IAB75_06270</name>
</gene>
<organism evidence="2 3">
    <name type="scientific">Candidatus Cryptobacteroides avicola</name>
    <dbReference type="NCBI Taxonomy" id="2840757"/>
    <lineage>
        <taxon>Bacteria</taxon>
        <taxon>Pseudomonadati</taxon>
        <taxon>Bacteroidota</taxon>
        <taxon>Bacteroidia</taxon>
        <taxon>Bacteroidales</taxon>
        <taxon>Candidatus Cryptobacteroides</taxon>
    </lineage>
</organism>
<evidence type="ECO:0000313" key="3">
    <source>
        <dbReference type="Proteomes" id="UP000725002"/>
    </source>
</evidence>
<dbReference type="InterPro" id="IPR025970">
    <property type="entry name" value="SusE"/>
</dbReference>
<proteinExistence type="predicted"/>
<dbReference type="Pfam" id="PF14292">
    <property type="entry name" value="SusE"/>
    <property type="match status" value="1"/>
</dbReference>
<evidence type="ECO:0000259" key="1">
    <source>
        <dbReference type="Pfam" id="PF14292"/>
    </source>
</evidence>
<reference evidence="2" key="2">
    <citation type="journal article" date="2021" name="PeerJ">
        <title>Extensive microbial diversity within the chicken gut microbiome revealed by metagenomics and culture.</title>
        <authorList>
            <person name="Gilroy R."/>
            <person name="Ravi A."/>
            <person name="Getino M."/>
            <person name="Pursley I."/>
            <person name="Horton D.L."/>
            <person name="Alikhan N.F."/>
            <person name="Baker D."/>
            <person name="Gharbi K."/>
            <person name="Hall N."/>
            <person name="Watson M."/>
            <person name="Adriaenssens E.M."/>
            <person name="Foster-Nyarko E."/>
            <person name="Jarju S."/>
            <person name="Secka A."/>
            <person name="Antonio M."/>
            <person name="Oren A."/>
            <person name="Chaudhuri R.R."/>
            <person name="La Ragione R."/>
            <person name="Hildebrand F."/>
            <person name="Pallen M.J."/>
        </authorList>
    </citation>
    <scope>NUCLEOTIDE SEQUENCE</scope>
    <source>
        <strain evidence="2">G3-8215</strain>
    </source>
</reference>
<comment type="caution">
    <text evidence="2">The sequence shown here is derived from an EMBL/GenBank/DDBJ whole genome shotgun (WGS) entry which is preliminary data.</text>
</comment>
<dbReference type="EMBL" id="JADILV010000041">
    <property type="protein sequence ID" value="MBO8483703.1"/>
    <property type="molecule type" value="Genomic_DNA"/>
</dbReference>
<sequence>MKNIFNGISVLLALAFVWTGCTQYTEYESGTAGRVETLLYPSEGFEVDLINNDNAKLAFEWEASKTGSPLYEVIIYGSDGTTEVGRFESDDSGTRNMLTLKHKTLIELADLAGIVPDASGDLYWTAGAVSGGNLQSGLPEPHKFTVTRDASVVGFPTELYITGEGSEGGADITKAVSLYKTGDGVYEIYTRINGAVSFVNRNAEGAKRTFYIAKDNRLTTDAELAVAVADGVYRTKVDFSTSTVTLVPISDVALYRAGNNDTPLTALTYAGEGVWKAENYTIPSDGDDRYRFKATAGGNTEIWGSANTDRDAQDPGTIDPANTYFNIGIHTDQDGLNDSYRSIFKFHSPLKGMACTVVVSMSPERTYHYFDLGFELVAPAVETLVSPAADASVELVSIEGAKETFTWEKPADCPQLPLTSYTLKIYKDAEGSAELGSFDAGYNASVDVTHMQLESFATEAGIAAGAEGTLYWGVQSKLISYTAMSPVQALKVTRMKGVPDQLYITGEATEFGSGFGQFKKLDVGQFEIYTKLSSGSYAFTDGTEGDIRRYVIDGDSVKESGTDGNWSEGESVYRITLNLMEQEMTAKVEKISDVYMQSCVDKDTHITLDYIGNGIWYRENVVPDFRKQFEDTRFFVKMNIDGKEWKLANQSNFGDSDPTSAAPERSPEYAVKFWDDTSDWNYHYKVIQSYRGQNTKRLNIKLNCSPQEEFYYVYLEYLD</sequence>
<protein>
    <submittedName>
        <fullName evidence="2">SusE domain-containing protein</fullName>
    </submittedName>
</protein>
<reference evidence="2" key="1">
    <citation type="submission" date="2020-10" db="EMBL/GenBank/DDBJ databases">
        <authorList>
            <person name="Gilroy R."/>
        </authorList>
    </citation>
    <scope>NUCLEOTIDE SEQUENCE</scope>
    <source>
        <strain evidence="2">G3-8215</strain>
    </source>
</reference>
<name>A0A940DRR0_9BACT</name>
<dbReference type="Proteomes" id="UP000725002">
    <property type="component" value="Unassembled WGS sequence"/>
</dbReference>
<dbReference type="PROSITE" id="PS51257">
    <property type="entry name" value="PROKAR_LIPOPROTEIN"/>
    <property type="match status" value="1"/>
</dbReference>
<accession>A0A940DRR0</accession>
<feature type="domain" description="SusE outer membrane protein" evidence="1">
    <location>
        <begin position="382"/>
        <end position="475"/>
    </location>
</feature>
<evidence type="ECO:0000313" key="2">
    <source>
        <dbReference type="EMBL" id="MBO8483703.1"/>
    </source>
</evidence>
<dbReference type="AlphaFoldDB" id="A0A940DRR0"/>